<gene>
    <name evidence="1" type="ORF">PAMC26510_07360</name>
</gene>
<accession>A0A242N530</accession>
<dbReference type="AlphaFoldDB" id="A0A242N530"/>
<organism evidence="1 2">
    <name type="scientific">Caballeronia sordidicola</name>
    <name type="common">Burkholderia sordidicola</name>
    <dbReference type="NCBI Taxonomy" id="196367"/>
    <lineage>
        <taxon>Bacteria</taxon>
        <taxon>Pseudomonadati</taxon>
        <taxon>Pseudomonadota</taxon>
        <taxon>Betaproteobacteria</taxon>
        <taxon>Burkholderiales</taxon>
        <taxon>Burkholderiaceae</taxon>
        <taxon>Caballeronia</taxon>
    </lineage>
</organism>
<reference evidence="1 2" key="1">
    <citation type="submission" date="2017-03" db="EMBL/GenBank/DDBJ databases">
        <title>Genome analysis of strain PAMC 26510.</title>
        <authorList>
            <person name="Oh H.-M."/>
            <person name="Yang J.-A."/>
        </authorList>
    </citation>
    <scope>NUCLEOTIDE SEQUENCE [LARGE SCALE GENOMIC DNA]</scope>
    <source>
        <strain evidence="1 2">PAMC 26510</strain>
    </source>
</reference>
<comment type="caution">
    <text evidence="1">The sequence shown here is derived from an EMBL/GenBank/DDBJ whole genome shotgun (WGS) entry which is preliminary data.</text>
</comment>
<proteinExistence type="predicted"/>
<protein>
    <submittedName>
        <fullName evidence="1">Uncharacterized protein</fullName>
    </submittedName>
</protein>
<dbReference type="EMBL" id="NBTY01000042">
    <property type="protein sequence ID" value="OTP78514.1"/>
    <property type="molecule type" value="Genomic_DNA"/>
</dbReference>
<name>A0A242N530_CABSO</name>
<evidence type="ECO:0000313" key="1">
    <source>
        <dbReference type="EMBL" id="OTP78514.1"/>
    </source>
</evidence>
<sequence length="38" mass="4589">MDDSTGAVEHFNRFVMKHFCLLFSRGWQKKRKPFEMIA</sequence>
<evidence type="ECO:0000313" key="2">
    <source>
        <dbReference type="Proteomes" id="UP000194546"/>
    </source>
</evidence>
<dbReference type="Proteomes" id="UP000194546">
    <property type="component" value="Unassembled WGS sequence"/>
</dbReference>